<organism evidence="1 2">
    <name type="scientific">Saitoella complicata (strain BCRC 22490 / CBS 7301 / JCM 7358 / NBRC 10748 / NRRL Y-17804)</name>
    <dbReference type="NCBI Taxonomy" id="698492"/>
    <lineage>
        <taxon>Eukaryota</taxon>
        <taxon>Fungi</taxon>
        <taxon>Dikarya</taxon>
        <taxon>Ascomycota</taxon>
        <taxon>Taphrinomycotina</taxon>
        <taxon>Taphrinomycotina incertae sedis</taxon>
        <taxon>Saitoella</taxon>
    </lineage>
</organism>
<keyword evidence="2" id="KW-1185">Reference proteome</keyword>
<gene>
    <name evidence="1" type="ORF">G7K_4378-t1</name>
</gene>
<reference evidence="1 2" key="2">
    <citation type="journal article" date="2014" name="J. Gen. Appl. Microbiol.">
        <title>The early diverging ascomycetous budding yeast Saitoella complicata has three histone deacetylases belonging to the Clr6, Hos2, and Rpd3 lineages.</title>
        <authorList>
            <person name="Nishida H."/>
            <person name="Matsumoto T."/>
            <person name="Kondo S."/>
            <person name="Hamamoto M."/>
            <person name="Yoshikawa H."/>
        </authorList>
    </citation>
    <scope>NUCLEOTIDE SEQUENCE [LARGE SCALE GENOMIC DNA]</scope>
    <source>
        <strain evidence="1 2">NRRL Y-17804</strain>
    </source>
</reference>
<sequence>MVQSFNPQGILLSFRAFLSPSLATPHLHLPSIAHISFPALKRAGIRAIAFDKDNTLTAPYADEIWSEFEGGWEECKRVFGRENVCVVSNSLGTPDDPNFTAEKRIVHPGLGVEVLQHTLKKPAGSDALLAHFSPHPPHTIAFVGDRRLTDVYYGNLGGLTTILTDAFSFERDNPVAKRGEGWGGCGKVLEGGAARERGSMKLYWPLLKGQQNITAKGWWQLSGYV</sequence>
<evidence type="ECO:0008006" key="3">
    <source>
        <dbReference type="Google" id="ProtNLM"/>
    </source>
</evidence>
<comment type="caution">
    <text evidence="1">The sequence shown here is derived from an EMBL/GenBank/DDBJ whole genome shotgun (WGS) entry which is preliminary data.</text>
</comment>
<dbReference type="InterPro" id="IPR027706">
    <property type="entry name" value="PGP_Pase"/>
</dbReference>
<dbReference type="GO" id="GO:0008962">
    <property type="term" value="F:phosphatidylglycerophosphatase activity"/>
    <property type="evidence" value="ECO:0007669"/>
    <property type="project" value="InterPro"/>
</dbReference>
<accession>A0A0E9NKL3</accession>
<reference evidence="1 2" key="1">
    <citation type="journal article" date="2011" name="J. Gen. Appl. Microbiol.">
        <title>Draft genome sequencing of the enigmatic yeast Saitoella complicata.</title>
        <authorList>
            <person name="Nishida H."/>
            <person name="Hamamoto M."/>
            <person name="Sugiyama J."/>
        </authorList>
    </citation>
    <scope>NUCLEOTIDE SEQUENCE [LARGE SCALE GENOMIC DNA]</scope>
    <source>
        <strain evidence="1 2">NRRL Y-17804</strain>
    </source>
</reference>
<dbReference type="SUPFAM" id="SSF56784">
    <property type="entry name" value="HAD-like"/>
    <property type="match status" value="1"/>
</dbReference>
<dbReference type="Pfam" id="PF09419">
    <property type="entry name" value="PGP_phosphatase"/>
    <property type="match status" value="1"/>
</dbReference>
<dbReference type="EMBL" id="BACD03000031">
    <property type="protein sequence ID" value="GAO50246.1"/>
    <property type="molecule type" value="Genomic_DNA"/>
</dbReference>
<evidence type="ECO:0000313" key="2">
    <source>
        <dbReference type="Proteomes" id="UP000033140"/>
    </source>
</evidence>
<reference evidence="1 2" key="3">
    <citation type="journal article" date="2015" name="Genome Announc.">
        <title>Draft Genome Sequence of the Archiascomycetous Yeast Saitoella complicata.</title>
        <authorList>
            <person name="Yamauchi K."/>
            <person name="Kondo S."/>
            <person name="Hamamoto M."/>
            <person name="Takahashi Y."/>
            <person name="Ogura Y."/>
            <person name="Hayashi T."/>
            <person name="Nishida H."/>
        </authorList>
    </citation>
    <scope>NUCLEOTIDE SEQUENCE [LARGE SCALE GENOMIC DNA]</scope>
    <source>
        <strain evidence="1 2">NRRL Y-17804</strain>
    </source>
</reference>
<dbReference type="OMA" id="MLMANMM"/>
<dbReference type="NCBIfam" id="TIGR01668">
    <property type="entry name" value="YqeG_hyp_ppase"/>
    <property type="match status" value="1"/>
</dbReference>
<proteinExistence type="predicted"/>
<dbReference type="STRING" id="698492.A0A0E9NKL3"/>
<dbReference type="AlphaFoldDB" id="A0A0E9NKL3"/>
<dbReference type="InterPro" id="IPR010021">
    <property type="entry name" value="PGPP1/Gep4"/>
</dbReference>
<name>A0A0E9NKL3_SAICN</name>
<evidence type="ECO:0000313" key="1">
    <source>
        <dbReference type="EMBL" id="GAO50246.1"/>
    </source>
</evidence>
<dbReference type="InterPro" id="IPR036412">
    <property type="entry name" value="HAD-like_sf"/>
</dbReference>
<dbReference type="Proteomes" id="UP000033140">
    <property type="component" value="Unassembled WGS sequence"/>
</dbReference>
<protein>
    <recommendedName>
        <fullName evidence="3">Phosphatidylglycerophosphatase</fullName>
    </recommendedName>
</protein>